<evidence type="ECO:0000313" key="4">
    <source>
        <dbReference type="Proteomes" id="UP000233276"/>
    </source>
</evidence>
<feature type="transmembrane region" description="Helical" evidence="2">
    <location>
        <begin position="145"/>
        <end position="173"/>
    </location>
</feature>
<dbReference type="Pfam" id="PF13828">
    <property type="entry name" value="DUF4190"/>
    <property type="match status" value="1"/>
</dbReference>
<feature type="region of interest" description="Disordered" evidence="1">
    <location>
        <begin position="1"/>
        <end position="51"/>
    </location>
</feature>
<feature type="compositionally biased region" description="Pro residues" evidence="1">
    <location>
        <begin position="33"/>
        <end position="51"/>
    </location>
</feature>
<dbReference type="KEGG" id="mhos:CXR34_11335"/>
<reference evidence="3 4" key="1">
    <citation type="submission" date="2017-12" db="EMBL/GenBank/DDBJ databases">
        <title>Isolation and characterization of estrogens degradatiion strain Microbacterium hominis SJTG1.</title>
        <authorList>
            <person name="Xiong W."/>
            <person name="Yin C."/>
            <person name="Zheng D."/>
            <person name="Liang R."/>
        </authorList>
    </citation>
    <scope>NUCLEOTIDE SEQUENCE [LARGE SCALE GENOMIC DNA]</scope>
    <source>
        <strain evidence="3 4">SJTG1</strain>
    </source>
</reference>
<name>A0A2K9D8N7_9MICO</name>
<dbReference type="Proteomes" id="UP000233276">
    <property type="component" value="Chromosome"/>
</dbReference>
<dbReference type="AlphaFoldDB" id="A0A2K9D8N7"/>
<proteinExistence type="predicted"/>
<evidence type="ECO:0000256" key="1">
    <source>
        <dbReference type="SAM" id="MobiDB-lite"/>
    </source>
</evidence>
<accession>A0A2K9D8N7</accession>
<dbReference type="InterPro" id="IPR025241">
    <property type="entry name" value="DUF4190"/>
</dbReference>
<keyword evidence="2" id="KW-0812">Transmembrane</keyword>
<gene>
    <name evidence="3" type="ORF">CXR34_11335</name>
</gene>
<dbReference type="RefSeq" id="WP_061781724.1">
    <property type="nucleotide sequence ID" value="NZ_CP025299.1"/>
</dbReference>
<dbReference type="EMBL" id="CP025299">
    <property type="protein sequence ID" value="AUG29975.1"/>
    <property type="molecule type" value="Genomic_DNA"/>
</dbReference>
<keyword evidence="2" id="KW-1133">Transmembrane helix</keyword>
<feature type="transmembrane region" description="Helical" evidence="2">
    <location>
        <begin position="97"/>
        <end position="124"/>
    </location>
</feature>
<evidence type="ECO:0000313" key="3">
    <source>
        <dbReference type="EMBL" id="AUG29975.1"/>
    </source>
</evidence>
<protein>
    <submittedName>
        <fullName evidence="3">DUF4190 domain-containing protein</fullName>
    </submittedName>
</protein>
<sequence>MTDATNPQSPDAAATPPVTPPTPAPASAQPAAPYTPPPAAAPAPSYQPPAYQPPTYPAAPPAYGATTGAPMQPAPGAPPVYGAAAPYYGAPAPKTNVLAIISMIAAILGFVWILPFIGSLGGAIMGHISLNQIKKTGEGGRGMALAGVIVGWIGVAIAVIGIAFFLFFVILGATAGTRYSSY</sequence>
<evidence type="ECO:0000256" key="2">
    <source>
        <dbReference type="SAM" id="Phobius"/>
    </source>
</evidence>
<organism evidence="3 4">
    <name type="scientific">Microbacterium hominis</name>
    <dbReference type="NCBI Taxonomy" id="162426"/>
    <lineage>
        <taxon>Bacteria</taxon>
        <taxon>Bacillati</taxon>
        <taxon>Actinomycetota</taxon>
        <taxon>Actinomycetes</taxon>
        <taxon>Micrococcales</taxon>
        <taxon>Microbacteriaceae</taxon>
        <taxon>Microbacterium</taxon>
    </lineage>
</organism>
<keyword evidence="2" id="KW-0472">Membrane</keyword>